<sequence>MRDSAVAVASAPASSKQATASALPFSTAGLSSSVSCDLVHADMALVKRLWDCGFWEMRYSATWGPTREMVKTASRKTWGPGLEKRRRRWSTVAFPVGSMVARTVMASGGSERWGWSEVWERCRVNDADESGGIVEKCLLMENRDGFVVVRDTATDMVCIRFVSLKEELHFWPFKNITSTSFASAFTSLSIFNQSG</sequence>
<reference evidence="1 2" key="1">
    <citation type="journal article" date="2023" name="Life. Sci Alliance">
        <title>Evolutionary insights into 3D genome organization and epigenetic landscape of Vigna mungo.</title>
        <authorList>
            <person name="Junaid A."/>
            <person name="Singh B."/>
            <person name="Bhatia S."/>
        </authorList>
    </citation>
    <scope>NUCLEOTIDE SEQUENCE [LARGE SCALE GENOMIC DNA]</scope>
    <source>
        <strain evidence="1">Urdbean</strain>
    </source>
</reference>
<evidence type="ECO:0000313" key="2">
    <source>
        <dbReference type="Proteomes" id="UP001374535"/>
    </source>
</evidence>
<dbReference type="EMBL" id="CP144692">
    <property type="protein sequence ID" value="WVY96007.1"/>
    <property type="molecule type" value="Genomic_DNA"/>
</dbReference>
<gene>
    <name evidence="1" type="ORF">V8G54_028158</name>
</gene>
<accession>A0AAQ3MRP8</accession>
<dbReference type="AlphaFoldDB" id="A0AAQ3MRP8"/>
<keyword evidence="2" id="KW-1185">Reference proteome</keyword>
<organism evidence="1 2">
    <name type="scientific">Vigna mungo</name>
    <name type="common">Black gram</name>
    <name type="synonym">Phaseolus mungo</name>
    <dbReference type="NCBI Taxonomy" id="3915"/>
    <lineage>
        <taxon>Eukaryota</taxon>
        <taxon>Viridiplantae</taxon>
        <taxon>Streptophyta</taxon>
        <taxon>Embryophyta</taxon>
        <taxon>Tracheophyta</taxon>
        <taxon>Spermatophyta</taxon>
        <taxon>Magnoliopsida</taxon>
        <taxon>eudicotyledons</taxon>
        <taxon>Gunneridae</taxon>
        <taxon>Pentapetalae</taxon>
        <taxon>rosids</taxon>
        <taxon>fabids</taxon>
        <taxon>Fabales</taxon>
        <taxon>Fabaceae</taxon>
        <taxon>Papilionoideae</taxon>
        <taxon>50 kb inversion clade</taxon>
        <taxon>NPAAA clade</taxon>
        <taxon>indigoferoid/millettioid clade</taxon>
        <taxon>Phaseoleae</taxon>
        <taxon>Vigna</taxon>
    </lineage>
</organism>
<proteinExistence type="predicted"/>
<name>A0AAQ3MRP8_VIGMU</name>
<dbReference type="Proteomes" id="UP001374535">
    <property type="component" value="Chromosome 9"/>
</dbReference>
<evidence type="ECO:0000313" key="1">
    <source>
        <dbReference type="EMBL" id="WVY96007.1"/>
    </source>
</evidence>
<protein>
    <submittedName>
        <fullName evidence="1">Uncharacterized protein</fullName>
    </submittedName>
</protein>